<evidence type="ECO:0000256" key="1">
    <source>
        <dbReference type="ARBA" id="ARBA00004192"/>
    </source>
</evidence>
<evidence type="ECO:0000256" key="15">
    <source>
        <dbReference type="ARBA" id="ARBA00022953"/>
    </source>
</evidence>
<dbReference type="PROSITE" id="PS51590">
    <property type="entry name" value="SAM_MT_MNV_L"/>
    <property type="match status" value="1"/>
</dbReference>
<evidence type="ECO:0000256" key="7">
    <source>
        <dbReference type="ARBA" id="ARBA00022664"/>
    </source>
</evidence>
<evidence type="ECO:0000256" key="23">
    <source>
        <dbReference type="ARBA" id="ARBA00031012"/>
    </source>
</evidence>
<keyword evidence="9" id="KW-0949">S-adenosyl-L-methionine</keyword>
<evidence type="ECO:0000256" key="27">
    <source>
        <dbReference type="SAM" id="Phobius"/>
    </source>
</evidence>
<organism evidence="30 31">
    <name type="scientific">Nymphaea alba virus 1</name>
    <dbReference type="NCBI Taxonomy" id="2793733"/>
    <lineage>
        <taxon>Viruses</taxon>
        <taxon>Riboviria</taxon>
        <taxon>Orthornavirae</taxon>
        <taxon>Negarnaviricota</taxon>
        <taxon>Haploviricotina</taxon>
        <taxon>Monjiviricetes</taxon>
        <taxon>Mononegavirales</taxon>
        <taxon>Rhabdoviridae</taxon>
        <taxon>Betarhabdovirinae</taxon>
        <taxon>Alphacytorhabdovirus</taxon>
        <taxon>Alphacytorhabdovirus nymphaeae</taxon>
        <taxon>Cytorhabdovirus nymphaeae</taxon>
    </lineage>
</organism>
<comment type="catalytic activity">
    <reaction evidence="19">
        <text>a 5'-end triphospho-adenylyl-adenylyl-cytidylyl-adenosine in mRNA + GDP + H(+) = a 5'-end (5'-triphosphoguanosine)-adenylyl-adenylyl-cytidylyl-adenosine in mRNA + diphosphate</text>
        <dbReference type="Rhea" id="RHEA:65436"/>
        <dbReference type="Rhea" id="RHEA-COMP:16797"/>
        <dbReference type="Rhea" id="RHEA-COMP:16799"/>
        <dbReference type="ChEBI" id="CHEBI:15378"/>
        <dbReference type="ChEBI" id="CHEBI:33019"/>
        <dbReference type="ChEBI" id="CHEBI:58189"/>
        <dbReference type="ChEBI" id="CHEBI:156484"/>
        <dbReference type="ChEBI" id="CHEBI:156503"/>
        <dbReference type="EC" id="2.7.7.88"/>
    </reaction>
</comment>
<feature type="domain" description="Mononegavirus-type SAM-dependent 2'-O-MTase" evidence="29">
    <location>
        <begin position="1660"/>
        <end position="1849"/>
    </location>
</feature>
<dbReference type="Proteomes" id="UP001161595">
    <property type="component" value="Segment"/>
</dbReference>
<evidence type="ECO:0000259" key="28">
    <source>
        <dbReference type="PROSITE" id="PS50526"/>
    </source>
</evidence>
<sequence length="2076" mass="237659">MDFLDILQNSSEFAAEDKRSPLADYHLRNPIKSISWIDTPGSDRLSARTRKDKVAISNRFKAWHSGYPSELLYLEVCDEYARNVEVMANSISDVVWRIKVDRCLFKPSSWPIEPATIEACMKQVKLNLWIKMRFWQRVMIVMNALSSNRPLPAGCIERDGACTIAMSGSIHVLILRTCIALYDNDQQCVVYDGDWVRMTSDIFTQRFIVDVTSHIGRIASPEHYPDPKLIDAVIEWGDAVIRDLRNEAYSVIKTYEALMVGLIQRLGSAKVIDPSRFLKNTVIDLLNEDPRFYVHAQRLIDIVGNIDNVHHLAQLYGLHRIWGHPIVDAVKGMEKLMKIGQKNIIKDSSLAKDSGRMFKRLYCKEYKGKYGAFPEICEAPTLLATKLAEGDMSALDVRIHSLEEWDRIKFKQSYQLPETFNLSMIVADKAISPTRSELMDIIRSKRTVMDPEKRRGVRRWLEDTTLNPRAFLTAVNNGEFPDDHKIIGLTPKERELNKTPRMFSLMSHLMRVYVVTTEQMLSDHILKMFPQITMTDTLLDLTKKMYTTVRSQSSQGKFIGKKNDWASCVVCMSLDFEKWNGHMRKEMTSPVFTAIGDLFGLSELYNRTYDIFSSSYYYLADGSYLPNTTAGTLEVKEPFSFTNHQGGMEGLRQKGWTIFTVCGLETILSKYNCSYKIMGMGDNQVLQVTLYTKRVDERGRPTAEGLTELKQVLDDIFEDLIRTFTDAGLPLKPLETWMSEDLYLYGKIPIWQGVPLTMSLKKLMRTFSMSNEDIMTVENALGTVASNGLASTQAGPCCWTSYMIINLMQSICYQDLCHYHPLLGEGLRAAENEQSWSLAMPNRPLVRYLSARPRGTSDQMVRRLFLIMPRSLGGYNGTNIYECMMRGFPDAFSRDMAYLVGLIETGALSDHYQEIVTRWLDPPLMPEVNYSTLVEDVTAINILKPRAPSAGIRQLVSRFMSNGVAIRNEEFRQLMNAKNEELNRYLAECLCEGDEIHIRLIHDIYEATIFGYADSILNKVVKTATIQRLAIDSSDGSIFSKIERDEKNYYMYMIWRLSAAGRQKPILCSTVAAKEIRRSGWNKELRGVTTPYPGEYMIETDCGDTGVCSCSDGYISVHFPDSQLSNRSWSHDIGGNPPYLGSKTKEKVVIGTGGKVYSGEPLVRRPINLLKTINWFVPEESNAAAVIKACVQAVTNLETDEYQGRSEGSAGSEIHRYRDSSTSHGALTTSNYLYSTRFHISTDNFTRYSKGAENTDIHYQALFCYVVETCNMYVEKKLQTGDPMCKFKHFKQRCYQCVNKIPEDFRDFPSDKVLKVIPSQPQNSYLYADRSKIRVWEYLSPLSRLIEVKLDSAIYEQMTGRQKRMWLQDIVTDKIVRDIISGNTSADSYTSIGLMNVKSYEKTMYLKMGVRELYDSVMSRLWQISSWASKVRTSSSRTPRKEEVKREAINKLIACDNSGFLGLAMTFTWQETAERSCPYPEMTVPDTNPISFTSACECVRRNLISLLDRGPWSTKMRTRLISEDEKDNPLIYKIMLADWVSLNIKCVECIYAVETSEDRDICWTIRNLKCRYGHAVFDKMKRLPWLGSYVTIERLRKDCETLQESEVGRRESIPLHCPRFVIKLEDSNNLRCRPTVLGLQKRTGDEQNFVVRGSPYSLLMMHKLPTTSIYKCCEIYNLISKDIIGRGVFIVGDGLGTSSRVIGDMGASLVVASTLLEPDHAIPQTYVHNVSPNHIIAAARDRVNSSLMVNCPNDIFDKHWSREWNVKLALKVDICISDIELPKCPERYPEIIDAILQMRPWRKSIVKTYIYEISDFINQLGMVMRHGVANWALTTTKLRSEVYPECWWVLGASVPTDRQVLTVDKRILTVTFERIRQELNEGYVDDYISQEDAAVISRMGCLADLSRSLTRLRAWAVFPVIGCVLPTNGTFTSLFFYLQKSKRPPSVKLQRINNQLKLYESEYRKLKDVMFCMMVSMIGDIKERLRVMKESNKWVIEWKETVNRKYSLCLARHEDADDISCEDTDYIPILCAYMVRQRLTFSSVSQSCVFKPGRKRRCPIYFPVSVNSITSIGMIK</sequence>
<keyword evidence="27" id="KW-1133">Transmembrane helix</keyword>
<dbReference type="EC" id="2.7.7.48" evidence="3"/>
<comment type="subcellular location">
    <subcellularLocation>
        <location evidence="1">Host cytoplasm</location>
    </subcellularLocation>
    <subcellularLocation>
        <location evidence="2">Virion</location>
    </subcellularLocation>
</comment>
<evidence type="ECO:0000256" key="21">
    <source>
        <dbReference type="ARBA" id="ARBA00026099"/>
    </source>
</evidence>
<keyword evidence="7" id="KW-0507">mRNA processing</keyword>
<dbReference type="EMBL" id="BK014307">
    <property type="protein sequence ID" value="DAF42345.1"/>
    <property type="molecule type" value="Viral_cRNA"/>
</dbReference>
<keyword evidence="12" id="KW-0378">Hydrolase</keyword>
<comment type="catalytic activity">
    <reaction evidence="26">
        <text>GTP + H2O = GDP + phosphate + H(+)</text>
        <dbReference type="Rhea" id="RHEA:19669"/>
        <dbReference type="ChEBI" id="CHEBI:15377"/>
        <dbReference type="ChEBI" id="CHEBI:15378"/>
        <dbReference type="ChEBI" id="CHEBI:37565"/>
        <dbReference type="ChEBI" id="CHEBI:43474"/>
        <dbReference type="ChEBI" id="CHEBI:58189"/>
    </reaction>
</comment>
<evidence type="ECO:0000256" key="17">
    <source>
        <dbReference type="ARBA" id="ARBA00023200"/>
    </source>
</evidence>
<reference evidence="30" key="2">
    <citation type="journal article" date="2021" name="Viruses">
        <title>Illuminating the Plant Rhabdovirus Landscape through Metatranscriptomics Data.</title>
        <authorList>
            <person name="Bejerman N."/>
            <person name="Dietzgen R.G."/>
            <person name="Debat H."/>
        </authorList>
    </citation>
    <scope>NUCLEOTIDE SEQUENCE</scope>
</reference>
<proteinExistence type="predicted"/>
<reference evidence="30" key="1">
    <citation type="journal article" date="2021" name="J. Anim. Genet.">
        <title>Illuminating the plant rhabdovirus landscape through metatranscriptomics data.</title>
        <authorList>
            <person name="Bejerman N."/>
            <person name="Dietzgen R.G."/>
            <person name="Debat H."/>
        </authorList>
    </citation>
    <scope>NUCLEOTIDE SEQUENCE</scope>
</reference>
<evidence type="ECO:0000259" key="29">
    <source>
        <dbReference type="PROSITE" id="PS51590"/>
    </source>
</evidence>
<comment type="catalytic activity">
    <reaction evidence="25">
        <text>a 5'-end (5'-triphosphoguanosine)-adenylyl-adenylyl-cytidylyl-adenosine in mRNA + 2 S-adenosyl-L-methionine = a 5'-end (N(7)-methyl 5'-triphosphoguanosine)-(2'-O-methyladenylyl)-adenylyl-cytidylyl-adenosine in mRNA + 2 S-adenosyl-L-homocysteine + H(+)</text>
        <dbReference type="Rhea" id="RHEA:65376"/>
        <dbReference type="Rhea" id="RHEA-COMP:16797"/>
        <dbReference type="Rhea" id="RHEA-COMP:16798"/>
        <dbReference type="ChEBI" id="CHEBI:15378"/>
        <dbReference type="ChEBI" id="CHEBI:57856"/>
        <dbReference type="ChEBI" id="CHEBI:59789"/>
        <dbReference type="ChEBI" id="CHEBI:156483"/>
        <dbReference type="ChEBI" id="CHEBI:156484"/>
        <dbReference type="EC" id="2.1.1.375"/>
    </reaction>
</comment>
<evidence type="ECO:0000256" key="16">
    <source>
        <dbReference type="ARBA" id="ARBA00023042"/>
    </source>
</evidence>
<keyword evidence="27" id="KW-0472">Membrane</keyword>
<protein>
    <recommendedName>
        <fullName evidence="23">Replicase</fullName>
        <ecNumber evidence="21">2.1.1.375</ecNumber>
        <ecNumber evidence="3">2.7.7.48</ecNumber>
        <ecNumber evidence="4">2.7.7.88</ecNumber>
    </recommendedName>
    <alternativeName>
        <fullName evidence="22">Transcriptase</fullName>
    </alternativeName>
</protein>
<dbReference type="RefSeq" id="YP_010802298.1">
    <property type="nucleotide sequence ID" value="NC_076979.1"/>
</dbReference>
<keyword evidence="13" id="KW-0067">ATP-binding</keyword>
<evidence type="ECO:0000256" key="8">
    <source>
        <dbReference type="ARBA" id="ARBA00022679"/>
    </source>
</evidence>
<dbReference type="GO" id="GO:0030430">
    <property type="term" value="C:host cell cytoplasm"/>
    <property type="evidence" value="ECO:0007669"/>
    <property type="project" value="UniProtKB-SubCell"/>
</dbReference>
<evidence type="ECO:0000256" key="10">
    <source>
        <dbReference type="ARBA" id="ARBA00022695"/>
    </source>
</evidence>
<evidence type="ECO:0000256" key="4">
    <source>
        <dbReference type="ARBA" id="ARBA00012582"/>
    </source>
</evidence>
<keyword evidence="31" id="KW-1185">Reference proteome</keyword>
<evidence type="ECO:0000256" key="12">
    <source>
        <dbReference type="ARBA" id="ARBA00022801"/>
    </source>
</evidence>
<evidence type="ECO:0000256" key="13">
    <source>
        <dbReference type="ARBA" id="ARBA00022840"/>
    </source>
</evidence>
<name>A0A8D9PGS3_9RHAB</name>
<dbReference type="InterPro" id="IPR025786">
    <property type="entry name" value="Mononega_L_MeTrfase"/>
</dbReference>
<dbReference type="GO" id="GO:0003968">
    <property type="term" value="F:RNA-directed RNA polymerase activity"/>
    <property type="evidence" value="ECO:0007669"/>
    <property type="project" value="UniProtKB-KW"/>
</dbReference>
<dbReference type="InterPro" id="IPR026890">
    <property type="entry name" value="Mononeg_mRNAcap"/>
</dbReference>
<evidence type="ECO:0000256" key="26">
    <source>
        <dbReference type="ARBA" id="ARBA00048548"/>
    </source>
</evidence>
<evidence type="ECO:0000256" key="3">
    <source>
        <dbReference type="ARBA" id="ARBA00012494"/>
    </source>
</evidence>
<dbReference type="InterPro" id="IPR014023">
    <property type="entry name" value="Mononeg_RNA_pol_cat"/>
</dbReference>
<keyword evidence="8" id="KW-0808">Transferase</keyword>
<evidence type="ECO:0000256" key="22">
    <source>
        <dbReference type="ARBA" id="ARBA00030436"/>
    </source>
</evidence>
<evidence type="ECO:0000256" key="24">
    <source>
        <dbReference type="ARBA" id="ARBA00047332"/>
    </source>
</evidence>
<evidence type="ECO:0000313" key="31">
    <source>
        <dbReference type="Proteomes" id="UP001161595"/>
    </source>
</evidence>
<dbReference type="GeneID" id="80541024"/>
<comment type="catalytic activity">
    <reaction evidence="20">
        <text>a 5'-end (5'-triphosphoguanosine)-(2'-O-methyladenylyl)-adenylyl-cytidylyl-adenosine in mRNA + S-adenosyl-L-methionine = a 5'-end (N(7)-methyl 5'-triphosphoguanosine)-(2'-O-methyladenylyl)-adenylyl-cytidylyl-adenosine in mRNA + S-adenosyl-L-homocysteine</text>
        <dbReference type="Rhea" id="RHEA:65440"/>
        <dbReference type="Rhea" id="RHEA-COMP:16798"/>
        <dbReference type="Rhea" id="RHEA-COMP:16801"/>
        <dbReference type="ChEBI" id="CHEBI:57856"/>
        <dbReference type="ChEBI" id="CHEBI:59789"/>
        <dbReference type="ChEBI" id="CHEBI:156482"/>
        <dbReference type="ChEBI" id="CHEBI:156483"/>
    </reaction>
</comment>
<evidence type="ECO:0000313" key="30">
    <source>
        <dbReference type="EMBL" id="DAF42345.1"/>
    </source>
</evidence>
<keyword evidence="18" id="KW-0511">Multifunctional enzyme</keyword>
<evidence type="ECO:0000256" key="19">
    <source>
        <dbReference type="ARBA" id="ARBA00024494"/>
    </source>
</evidence>
<dbReference type="EC" id="2.1.1.375" evidence="21"/>
<dbReference type="GO" id="GO:0004482">
    <property type="term" value="F:mRNA 5'-cap (guanine-N7-)-methyltransferase activity"/>
    <property type="evidence" value="ECO:0007669"/>
    <property type="project" value="InterPro"/>
</dbReference>
<keyword evidence="14" id="KW-0946">Virion</keyword>
<dbReference type="PROSITE" id="PS50526">
    <property type="entry name" value="RDRP_SSRNA_NEG_NONSEG"/>
    <property type="match status" value="1"/>
</dbReference>
<evidence type="ECO:0000256" key="25">
    <source>
        <dbReference type="ARBA" id="ARBA00047370"/>
    </source>
</evidence>
<evidence type="ECO:0000256" key="2">
    <source>
        <dbReference type="ARBA" id="ARBA00004328"/>
    </source>
</evidence>
<keyword evidence="6" id="KW-0489">Methyltransferase</keyword>
<dbReference type="GO" id="GO:0016787">
    <property type="term" value="F:hydrolase activity"/>
    <property type="evidence" value="ECO:0007669"/>
    <property type="project" value="UniProtKB-KW"/>
</dbReference>
<keyword evidence="17" id="KW-1035">Host cytoplasm</keyword>
<keyword evidence="27" id="KW-0812">Transmembrane</keyword>
<comment type="catalytic activity">
    <reaction evidence="24">
        <text>a 5'-end (5'-triphosphoguanosine)-adenylyl-adenylyl-cytidylyl-adenosine in mRNA + S-adenosyl-L-methionine = a 5'-end (5'-triphosphoguanosine)-(2'-O-methyladenylyl)-adenylyl-cytidylyl-adenosine in mRNA + S-adenosyl-L-homocysteine + H(+)</text>
        <dbReference type="Rhea" id="RHEA:65380"/>
        <dbReference type="Rhea" id="RHEA-COMP:16797"/>
        <dbReference type="Rhea" id="RHEA-COMP:16801"/>
        <dbReference type="ChEBI" id="CHEBI:15378"/>
        <dbReference type="ChEBI" id="CHEBI:57856"/>
        <dbReference type="ChEBI" id="CHEBI:59789"/>
        <dbReference type="ChEBI" id="CHEBI:156482"/>
        <dbReference type="ChEBI" id="CHEBI:156484"/>
    </reaction>
</comment>
<dbReference type="Pfam" id="PF14318">
    <property type="entry name" value="Mononeg_mRNAcap"/>
    <property type="match status" value="1"/>
</dbReference>
<dbReference type="EC" id="2.7.7.88" evidence="4"/>
<evidence type="ECO:0000256" key="18">
    <source>
        <dbReference type="ARBA" id="ARBA00023268"/>
    </source>
</evidence>
<dbReference type="GO" id="GO:0005524">
    <property type="term" value="F:ATP binding"/>
    <property type="evidence" value="ECO:0007669"/>
    <property type="project" value="UniProtKB-KW"/>
</dbReference>
<keyword evidence="10" id="KW-0548">Nucleotidyltransferase</keyword>
<dbReference type="Pfam" id="PF00946">
    <property type="entry name" value="Mononeg_RNA_pol"/>
    <property type="match status" value="1"/>
</dbReference>
<dbReference type="GO" id="GO:0044423">
    <property type="term" value="C:virion component"/>
    <property type="evidence" value="ECO:0007669"/>
    <property type="project" value="UniProtKB-KW"/>
</dbReference>
<keyword evidence="11" id="KW-0547">Nucleotide-binding</keyword>
<evidence type="ECO:0000256" key="14">
    <source>
        <dbReference type="ARBA" id="ARBA00022844"/>
    </source>
</evidence>
<feature type="domain" description="RdRp catalytic" evidence="28">
    <location>
        <begin position="568"/>
        <end position="753"/>
    </location>
</feature>
<evidence type="ECO:0000256" key="6">
    <source>
        <dbReference type="ARBA" id="ARBA00022603"/>
    </source>
</evidence>
<keyword evidence="15" id="KW-0693">Viral RNA replication</keyword>
<keyword evidence="16" id="KW-0506">mRNA capping</keyword>
<evidence type="ECO:0000256" key="5">
    <source>
        <dbReference type="ARBA" id="ARBA00022484"/>
    </source>
</evidence>
<evidence type="ECO:0000256" key="9">
    <source>
        <dbReference type="ARBA" id="ARBA00022691"/>
    </source>
</evidence>
<dbReference type="KEGG" id="vg:80541024"/>
<evidence type="ECO:0000256" key="11">
    <source>
        <dbReference type="ARBA" id="ARBA00022741"/>
    </source>
</evidence>
<keyword evidence="5" id="KW-0696">RNA-directed RNA polymerase</keyword>
<evidence type="ECO:0000256" key="20">
    <source>
        <dbReference type="ARBA" id="ARBA00024499"/>
    </source>
</evidence>
<feature type="transmembrane region" description="Helical" evidence="27">
    <location>
        <begin position="1915"/>
        <end position="1938"/>
    </location>
</feature>
<accession>A0A8D9PGS3</accession>